<reference evidence="2 3" key="1">
    <citation type="journal article" date="2013" name="Genome Announc.">
        <title>Draft Genome Sequence of Cyclobacterium qasimii Strain M12-11BT, Isolated from Arctic Marine Sediment.</title>
        <authorList>
            <person name="Shivaji S."/>
            <person name="Ara S."/>
            <person name="Singh A."/>
            <person name="Kumar Pinnaka A."/>
        </authorList>
    </citation>
    <scope>NUCLEOTIDE SEQUENCE [LARGE SCALE GENOMIC DNA]</scope>
    <source>
        <strain evidence="2 3">M12-11B</strain>
    </source>
</reference>
<dbReference type="EMBL" id="ATNM01000057">
    <property type="protein sequence ID" value="EPR69846.1"/>
    <property type="molecule type" value="Genomic_DNA"/>
</dbReference>
<protein>
    <recommendedName>
        <fullName evidence="4">DUF4421 domain-containing protein</fullName>
    </recommendedName>
</protein>
<name>S7VIP1_9BACT</name>
<dbReference type="AlphaFoldDB" id="S7VIP1"/>
<organism evidence="2 3">
    <name type="scientific">Cyclobacterium qasimii M12-11B</name>
    <dbReference type="NCBI Taxonomy" id="641524"/>
    <lineage>
        <taxon>Bacteria</taxon>
        <taxon>Pseudomonadati</taxon>
        <taxon>Bacteroidota</taxon>
        <taxon>Cytophagia</taxon>
        <taxon>Cytophagales</taxon>
        <taxon>Cyclobacteriaceae</taxon>
        <taxon>Cyclobacterium</taxon>
    </lineage>
</organism>
<evidence type="ECO:0000256" key="1">
    <source>
        <dbReference type="SAM" id="SignalP"/>
    </source>
</evidence>
<comment type="caution">
    <text evidence="2">The sequence shown here is derived from an EMBL/GenBank/DDBJ whole genome shotgun (WGS) entry which is preliminary data.</text>
</comment>
<feature type="chain" id="PRO_5004558341" description="DUF4421 domain-containing protein" evidence="1">
    <location>
        <begin position="28"/>
        <end position="345"/>
    </location>
</feature>
<proteinExistence type="predicted"/>
<sequence length="345" mass="39125">MGNLIVFMKYIIALTLSILVFHSTVVAQESSDSTEYYKTYPDKLVLRTYMSRKYTGLGLKVGDEDYWYRPNSTLNMGVGATYDGLTLNLAYGFGFLNPDKKRGESKYLDLQAHAYPKNWVIDFFGQFYNGYYLQRGSTIGSSNESRLFPDMKLRVLGASVQYLFNGDKFSYRAAFLQNEWQKKSAGSFMAGMEIYGGQVRNGAGILHAQSVAQNFNQIKYFEVGPNFGYAYSWIIKKHFFITLSAASSLSLGRTYLSFEDGTENNNWSIRPNYLLRGFTGYNSDRWSLNVNYVYNQVNLSPVSGYKINLGTGNYRLNLIYRISPGPGLRKKLGLIDKLKGKLGAK</sequence>
<evidence type="ECO:0000313" key="3">
    <source>
        <dbReference type="Proteomes" id="UP000014974"/>
    </source>
</evidence>
<dbReference type="STRING" id="641524.ADICYQ_1180"/>
<dbReference type="Pfam" id="PF14391">
    <property type="entry name" value="DUF4421"/>
    <property type="match status" value="1"/>
</dbReference>
<keyword evidence="1" id="KW-0732">Signal</keyword>
<evidence type="ECO:0008006" key="4">
    <source>
        <dbReference type="Google" id="ProtNLM"/>
    </source>
</evidence>
<dbReference type="eggNOG" id="COG5571">
    <property type="taxonomic scope" value="Bacteria"/>
</dbReference>
<dbReference type="Proteomes" id="UP000014974">
    <property type="component" value="Unassembled WGS sequence"/>
</dbReference>
<feature type="signal peptide" evidence="1">
    <location>
        <begin position="1"/>
        <end position="27"/>
    </location>
</feature>
<dbReference type="InterPro" id="IPR025535">
    <property type="entry name" value="DUF4421"/>
</dbReference>
<gene>
    <name evidence="2" type="ORF">ADICYQ_1180</name>
</gene>
<accession>S7VIP1</accession>
<evidence type="ECO:0000313" key="2">
    <source>
        <dbReference type="EMBL" id="EPR69846.1"/>
    </source>
</evidence>